<organism evidence="4 5">
    <name type="scientific">Aristolochia fimbriata</name>
    <name type="common">White veined hardy Dutchman's pipe vine</name>
    <dbReference type="NCBI Taxonomy" id="158543"/>
    <lineage>
        <taxon>Eukaryota</taxon>
        <taxon>Viridiplantae</taxon>
        <taxon>Streptophyta</taxon>
        <taxon>Embryophyta</taxon>
        <taxon>Tracheophyta</taxon>
        <taxon>Spermatophyta</taxon>
        <taxon>Magnoliopsida</taxon>
        <taxon>Magnoliidae</taxon>
        <taxon>Piperales</taxon>
        <taxon>Aristolochiaceae</taxon>
        <taxon>Aristolochia</taxon>
    </lineage>
</organism>
<dbReference type="SMART" id="SM00516">
    <property type="entry name" value="SEC14"/>
    <property type="match status" value="1"/>
</dbReference>
<dbReference type="SUPFAM" id="SSF52087">
    <property type="entry name" value="CRAL/TRIO domain"/>
    <property type="match status" value="1"/>
</dbReference>
<evidence type="ECO:0000259" key="3">
    <source>
        <dbReference type="PROSITE" id="PS50191"/>
    </source>
</evidence>
<dbReference type="InterPro" id="IPR001251">
    <property type="entry name" value="CRAL-TRIO_dom"/>
</dbReference>
<dbReference type="CDD" id="cd00170">
    <property type="entry name" value="SEC14"/>
    <property type="match status" value="1"/>
</dbReference>
<evidence type="ECO:0000313" key="4">
    <source>
        <dbReference type="EMBL" id="KAG9444955.1"/>
    </source>
</evidence>
<evidence type="ECO:0000256" key="2">
    <source>
        <dbReference type="SAM" id="Phobius"/>
    </source>
</evidence>
<dbReference type="AlphaFoldDB" id="A0AAV7E9Z7"/>
<feature type="region of interest" description="Disordered" evidence="1">
    <location>
        <begin position="139"/>
        <end position="165"/>
    </location>
</feature>
<dbReference type="InterPro" id="IPR036865">
    <property type="entry name" value="CRAL-TRIO_dom_sf"/>
</dbReference>
<dbReference type="PROSITE" id="PS50191">
    <property type="entry name" value="CRAL_TRIO"/>
    <property type="match status" value="1"/>
</dbReference>
<feature type="compositionally biased region" description="Basic and acidic residues" evidence="1">
    <location>
        <begin position="139"/>
        <end position="149"/>
    </location>
</feature>
<reference evidence="4 5" key="1">
    <citation type="submission" date="2021-07" db="EMBL/GenBank/DDBJ databases">
        <title>The Aristolochia fimbriata genome: insights into angiosperm evolution, floral development and chemical biosynthesis.</title>
        <authorList>
            <person name="Jiao Y."/>
        </authorList>
    </citation>
    <scope>NUCLEOTIDE SEQUENCE [LARGE SCALE GENOMIC DNA]</scope>
    <source>
        <strain evidence="4">IBCAS-2021</strain>
        <tissue evidence="4">Leaf</tissue>
    </source>
</reference>
<evidence type="ECO:0000313" key="5">
    <source>
        <dbReference type="Proteomes" id="UP000825729"/>
    </source>
</evidence>
<name>A0AAV7E9Z7_ARIFI</name>
<dbReference type="Gene3D" id="3.40.525.10">
    <property type="entry name" value="CRAL-TRIO lipid binding domain"/>
    <property type="match status" value="1"/>
</dbReference>
<comment type="caution">
    <text evidence="4">The sequence shown here is derived from an EMBL/GenBank/DDBJ whole genome shotgun (WGS) entry which is preliminary data.</text>
</comment>
<dbReference type="Proteomes" id="UP000825729">
    <property type="component" value="Unassembled WGS sequence"/>
</dbReference>
<keyword evidence="2" id="KW-0812">Transmembrane</keyword>
<keyword evidence="5" id="KW-1185">Reference proteome</keyword>
<sequence>MGETLHISSSKRYKEAAGISSKVTSKQQLVARRAGPFSWKTIKHLLHTKNVALVGGSVEQIVIFLAKVAALEVVRRFSRRKCPLIWKSVQALQILLYPPFRCVQKWAPFNFLVKCMQRLSRPLLLLSVATAFSDLSDYSKKPTDGENKRQPRLRTSDVQSNPDTRILPGSSEIVASENWLFKLHKELKNLGINIPERITEDDLHRFYMAANGDFPCLLASVKKTIRWRETYNILSVQELEVWSHLVFWHGRDVELRPCLVVRLGLACSSLASHEKPSFAQAVVSQIEHGVLCLVNAQDPRITVVLDCEGVSAIRFPMQMMRSFSSLVQDHYPNRLCLLFVLRLPPVVRVIAQTLLQVLKPTTRQKIRVLGDLYQKILAEHLEIVPQFIGGQCRCSKCMALSIASRQHHIEEIAVNESCLSDEGSVEEDLPPNNLFMDGHTDRVLRTVVIGILMLVILIALIAGMYDPDTFSLISL</sequence>
<evidence type="ECO:0000256" key="1">
    <source>
        <dbReference type="SAM" id="MobiDB-lite"/>
    </source>
</evidence>
<gene>
    <name evidence="4" type="ORF">H6P81_016295</name>
</gene>
<keyword evidence="2" id="KW-0472">Membrane</keyword>
<dbReference type="PANTHER" id="PTHR47041">
    <property type="entry name" value="SEC14 CYTOSOLIC FACTOR FAMILY PROTEIN / PHOSPHOGLYCERIDE TRANSFER FAMILY PROTEIN"/>
    <property type="match status" value="1"/>
</dbReference>
<dbReference type="EMBL" id="JAINDJ010000006">
    <property type="protein sequence ID" value="KAG9444955.1"/>
    <property type="molecule type" value="Genomic_DNA"/>
</dbReference>
<dbReference type="PANTHER" id="PTHR47041:SF2">
    <property type="entry name" value="SEC14 CYTOSOLIC FACTOR FAMILY PROTEIN _ PHOSPHOGLYCERIDE TRANSFER FAMILY PROTEIN"/>
    <property type="match status" value="1"/>
</dbReference>
<feature type="domain" description="CRAL-TRIO" evidence="3">
    <location>
        <begin position="248"/>
        <end position="396"/>
    </location>
</feature>
<dbReference type="Pfam" id="PF00650">
    <property type="entry name" value="CRAL_TRIO"/>
    <property type="match status" value="1"/>
</dbReference>
<proteinExistence type="predicted"/>
<feature type="transmembrane region" description="Helical" evidence="2">
    <location>
        <begin position="443"/>
        <end position="465"/>
    </location>
</feature>
<keyword evidence="2" id="KW-1133">Transmembrane helix</keyword>
<protein>
    <recommendedName>
        <fullName evidence="3">CRAL-TRIO domain-containing protein</fullName>
    </recommendedName>
</protein>
<accession>A0AAV7E9Z7</accession>